<evidence type="ECO:0000313" key="3">
    <source>
        <dbReference type="Proteomes" id="UP000177171"/>
    </source>
</evidence>
<dbReference type="InterPro" id="IPR015793">
    <property type="entry name" value="Pyrv_Knase_brl"/>
</dbReference>
<organism evidence="2 3">
    <name type="scientific">Candidatus Sungbacteria bacterium RIFCSPLOWO2_12_FULL_41_11</name>
    <dbReference type="NCBI Taxonomy" id="1802286"/>
    <lineage>
        <taxon>Bacteria</taxon>
        <taxon>Candidatus Sungiibacteriota</taxon>
    </lineage>
</organism>
<name>A0A1G2LP15_9BACT</name>
<evidence type="ECO:0000313" key="2">
    <source>
        <dbReference type="EMBL" id="OHA13313.1"/>
    </source>
</evidence>
<feature type="domain" description="Pyruvate kinase barrel" evidence="1">
    <location>
        <begin position="104"/>
        <end position="273"/>
    </location>
</feature>
<accession>A0A1G2LP15</accession>
<dbReference type="Proteomes" id="UP000177171">
    <property type="component" value="Unassembled WGS sequence"/>
</dbReference>
<evidence type="ECO:0000259" key="1">
    <source>
        <dbReference type="Pfam" id="PF00224"/>
    </source>
</evidence>
<dbReference type="SUPFAM" id="SSF51621">
    <property type="entry name" value="Phosphoenolpyruvate/pyruvate domain"/>
    <property type="match status" value="1"/>
</dbReference>
<gene>
    <name evidence="2" type="ORF">A3G49_00690</name>
</gene>
<dbReference type="InterPro" id="IPR040442">
    <property type="entry name" value="Pyrv_kinase-like_dom_sf"/>
</dbReference>
<reference evidence="2 3" key="1">
    <citation type="journal article" date="2016" name="Nat. Commun.">
        <title>Thousands of microbial genomes shed light on interconnected biogeochemical processes in an aquifer system.</title>
        <authorList>
            <person name="Anantharaman K."/>
            <person name="Brown C.T."/>
            <person name="Hug L.A."/>
            <person name="Sharon I."/>
            <person name="Castelle C.J."/>
            <person name="Probst A.J."/>
            <person name="Thomas B.C."/>
            <person name="Singh A."/>
            <person name="Wilkins M.J."/>
            <person name="Karaoz U."/>
            <person name="Brodie E.L."/>
            <person name="Williams K.H."/>
            <person name="Hubbard S.S."/>
            <person name="Banfield J.F."/>
        </authorList>
    </citation>
    <scope>NUCLEOTIDE SEQUENCE [LARGE SCALE GENOMIC DNA]</scope>
</reference>
<dbReference type="AlphaFoldDB" id="A0A1G2LP15"/>
<dbReference type="EMBL" id="MHQY01000030">
    <property type="protein sequence ID" value="OHA13313.1"/>
    <property type="molecule type" value="Genomic_DNA"/>
</dbReference>
<dbReference type="Gene3D" id="3.20.20.60">
    <property type="entry name" value="Phosphoenolpyruvate-binding domains"/>
    <property type="match status" value="1"/>
</dbReference>
<comment type="caution">
    <text evidence="2">The sequence shown here is derived from an EMBL/GenBank/DDBJ whole genome shotgun (WGS) entry which is preliminary data.</text>
</comment>
<dbReference type="InterPro" id="IPR015813">
    <property type="entry name" value="Pyrv/PenolPyrv_kinase-like_dom"/>
</dbReference>
<sequence length="310" mass="35202">MMLIASIPQAHQEDLMREMISHPLVAMVRYNTGMDSAYSPKETIAGILKYSRKFKKPLYIDLKGKQLRIEEWATLPFGPIILNHKIKVELPAKVFFRGDDWCELKEVVDGRKIYVDPLPKYPVGRGQAVNIIGKNLEIEGFFTENDYAYIKAGLDEGVERFMLSFADSLGYVRELEKALFDGSSAAARRKNFELVLKIESQKGLDFVKSAKVLRPYILMAARDDLMIQIGGIKMLKAMELIIENDPGAICASRLLLGLEQAGQVTAADISDIKLMQTLGYKRFMFSDGISRNHFEKAIEFWREYISVYPA</sequence>
<protein>
    <recommendedName>
        <fullName evidence="1">Pyruvate kinase barrel domain-containing protein</fullName>
    </recommendedName>
</protein>
<proteinExistence type="predicted"/>
<dbReference type="GO" id="GO:0030955">
    <property type="term" value="F:potassium ion binding"/>
    <property type="evidence" value="ECO:0007669"/>
    <property type="project" value="InterPro"/>
</dbReference>
<dbReference type="Pfam" id="PF00224">
    <property type="entry name" value="PK"/>
    <property type="match status" value="1"/>
</dbReference>
<dbReference type="GO" id="GO:0000287">
    <property type="term" value="F:magnesium ion binding"/>
    <property type="evidence" value="ECO:0007669"/>
    <property type="project" value="InterPro"/>
</dbReference>
<dbReference type="GO" id="GO:0004743">
    <property type="term" value="F:pyruvate kinase activity"/>
    <property type="evidence" value="ECO:0007669"/>
    <property type="project" value="InterPro"/>
</dbReference>